<feature type="transmembrane region" description="Helical" evidence="1">
    <location>
        <begin position="21"/>
        <end position="41"/>
    </location>
</feature>
<dbReference type="EMBL" id="AP022610">
    <property type="protein sequence ID" value="BBZ26577.1"/>
    <property type="molecule type" value="Genomic_DNA"/>
</dbReference>
<proteinExistence type="predicted"/>
<keyword evidence="3" id="KW-1185">Reference proteome</keyword>
<feature type="transmembrane region" description="Helical" evidence="1">
    <location>
        <begin position="78"/>
        <end position="97"/>
    </location>
</feature>
<keyword evidence="1" id="KW-1133">Transmembrane helix</keyword>
<keyword evidence="1" id="KW-0812">Transmembrane</keyword>
<gene>
    <name evidence="2" type="ORF">MMAD_08720</name>
</gene>
<dbReference type="Proteomes" id="UP000466517">
    <property type="component" value="Chromosome"/>
</dbReference>
<feature type="transmembrane region" description="Helical" evidence="1">
    <location>
        <begin position="47"/>
        <end position="66"/>
    </location>
</feature>
<sequence length="135" mass="13873">MPATPSPQSSPAVGRPRTVTIAFWCWVVAAVLTAAQGLWLATHAVPLFFLLAGVLLVVMGLAQACLAGQARKGQKRFGFAAVGLALASVAILALLLLFGGGGVLTVAVIMILLITGSAMNQRPTSQEWYDGLAGA</sequence>
<dbReference type="RefSeq" id="WP_163733016.1">
    <property type="nucleotide sequence ID" value="NZ_AP022610.1"/>
</dbReference>
<name>A0A7I7XCG0_9MYCO</name>
<reference evidence="2 3" key="1">
    <citation type="journal article" date="2019" name="Emerg. Microbes Infect.">
        <title>Comprehensive subspecies identification of 175 nontuberculous mycobacteria species based on 7547 genomic profiles.</title>
        <authorList>
            <person name="Matsumoto Y."/>
            <person name="Kinjo T."/>
            <person name="Motooka D."/>
            <person name="Nabeya D."/>
            <person name="Jung N."/>
            <person name="Uechi K."/>
            <person name="Horii T."/>
            <person name="Iida T."/>
            <person name="Fujita J."/>
            <person name="Nakamura S."/>
        </authorList>
    </citation>
    <scope>NUCLEOTIDE SEQUENCE [LARGE SCALE GENOMIC DNA]</scope>
    <source>
        <strain evidence="2 3">JCM 13574</strain>
    </source>
</reference>
<dbReference type="KEGG" id="mmag:MMAD_08720"/>
<keyword evidence="1" id="KW-0472">Membrane</keyword>
<evidence type="ECO:0000256" key="1">
    <source>
        <dbReference type="SAM" id="Phobius"/>
    </source>
</evidence>
<evidence type="ECO:0000313" key="2">
    <source>
        <dbReference type="EMBL" id="BBZ26577.1"/>
    </source>
</evidence>
<protein>
    <submittedName>
        <fullName evidence="2">Uncharacterized protein</fullName>
    </submittedName>
</protein>
<organism evidence="2 3">
    <name type="scientific">Mycolicibacterium madagascariense</name>
    <dbReference type="NCBI Taxonomy" id="212765"/>
    <lineage>
        <taxon>Bacteria</taxon>
        <taxon>Bacillati</taxon>
        <taxon>Actinomycetota</taxon>
        <taxon>Actinomycetes</taxon>
        <taxon>Mycobacteriales</taxon>
        <taxon>Mycobacteriaceae</taxon>
        <taxon>Mycolicibacterium</taxon>
    </lineage>
</organism>
<accession>A0A7I7XCG0</accession>
<evidence type="ECO:0000313" key="3">
    <source>
        <dbReference type="Proteomes" id="UP000466517"/>
    </source>
</evidence>
<dbReference type="AlphaFoldDB" id="A0A7I7XCG0"/>